<evidence type="ECO:0000313" key="6">
    <source>
        <dbReference type="Proteomes" id="UP001209570"/>
    </source>
</evidence>
<accession>A0AAD5Q733</accession>
<feature type="transmembrane region" description="Helical" evidence="4">
    <location>
        <begin position="53"/>
        <end position="72"/>
    </location>
</feature>
<keyword evidence="2" id="KW-0408">Iron</keyword>
<evidence type="ECO:0008006" key="7">
    <source>
        <dbReference type="Google" id="ProtNLM"/>
    </source>
</evidence>
<feature type="compositionally biased region" description="Low complexity" evidence="3">
    <location>
        <begin position="102"/>
        <end position="114"/>
    </location>
</feature>
<reference evidence="5" key="1">
    <citation type="submission" date="2021-12" db="EMBL/GenBank/DDBJ databases">
        <title>Prjna785345.</title>
        <authorList>
            <person name="Rujirawat T."/>
            <person name="Krajaejun T."/>
        </authorList>
    </citation>
    <scope>NUCLEOTIDE SEQUENCE</scope>
    <source>
        <strain evidence="5">Pi057C3</strain>
    </source>
</reference>
<sequence>MAKKSPTAAKAKAKANAKAGDANDASAGSAKPPSPAKAKAKATSSSSSSSSSMMFLVLPVLVALVGGLYTMYGVPPAGLEHAVVAPVVNRSEPSTLAPVTVEAPSAAEPSSAASNVPEERTPSTEKEIESRRLDSGSDTKYPSLHNKYASEIVQMTTQKLLTPSPADHACPAFEILGDLTHVEHAMAKGAEQLRKENAVFLMLNGENEGVFVASWQAADGCLRELAQLAAERLGADVDVLRNGVKLMTQMGLPITSAEQLDGDAGRIAHVLLDFQIWVWPGIKVGHVFEVEGSTVTTLSMRPRVFSVEGFFDSDEAEEIMRQGIDRLERSPVDSPDAVDGYHADRTSFTAFLHDNQFTRDFRARTAKLARLPSPSFVERLQLVRYETGQFFRKHEDYFDSKHFLPKKEMAGQDYKAWAAWAASKVRELVASGANVPAAFQEGGDMFPNAEDLVTFQHSLLGAFVEDAHEVNFFKEHADLEWGKWIVDNLANKANDILSPLLRDKGYMLPHIIKAWEKRIGLPEAKYQMPKRPVSGVTHYFRWIRWVKERVQDLLDEDPSQVPEEFHPTGAAYPTYNIAFQNILVNYVLEDFSEEQLTSQFGAEWVKWLVENKESKDVLWEALKVTSDIFDFVAQAFAKRAGPKFAYDKPKFLQHFEPNRFVTVFLYLNECPEGGETVFPYSKERLVTGIERAGMAECSEGLAVPPTRLTAAMFYAQTPENFPDPASLHGGCPPARGIKYGSNSFAWNADADEGANAWDLGADLKANPSA</sequence>
<dbReference type="GO" id="GO:0005783">
    <property type="term" value="C:endoplasmic reticulum"/>
    <property type="evidence" value="ECO:0007669"/>
    <property type="project" value="TreeGrafter"/>
</dbReference>
<dbReference type="AlphaFoldDB" id="A0AAD5Q733"/>
<evidence type="ECO:0000256" key="1">
    <source>
        <dbReference type="ARBA" id="ARBA00022723"/>
    </source>
</evidence>
<proteinExistence type="predicted"/>
<dbReference type="Proteomes" id="UP001209570">
    <property type="component" value="Unassembled WGS sequence"/>
</dbReference>
<feature type="region of interest" description="Disordered" evidence="3">
    <location>
        <begin position="96"/>
        <end position="142"/>
    </location>
</feature>
<gene>
    <name evidence="5" type="ORF">P43SY_008559</name>
</gene>
<comment type="caution">
    <text evidence="5">The sequence shown here is derived from an EMBL/GenBank/DDBJ whole genome shotgun (WGS) entry which is preliminary data.</text>
</comment>
<dbReference type="GO" id="GO:0004656">
    <property type="term" value="F:procollagen-proline 4-dioxygenase activity"/>
    <property type="evidence" value="ECO:0007669"/>
    <property type="project" value="TreeGrafter"/>
</dbReference>
<evidence type="ECO:0000256" key="2">
    <source>
        <dbReference type="ARBA" id="ARBA00023004"/>
    </source>
</evidence>
<feature type="compositionally biased region" description="Low complexity" evidence="3">
    <location>
        <begin position="8"/>
        <end position="31"/>
    </location>
</feature>
<dbReference type="InterPro" id="IPR045054">
    <property type="entry name" value="P4HA-like"/>
</dbReference>
<evidence type="ECO:0000256" key="4">
    <source>
        <dbReference type="SAM" id="Phobius"/>
    </source>
</evidence>
<evidence type="ECO:0000313" key="5">
    <source>
        <dbReference type="EMBL" id="KAJ0402318.1"/>
    </source>
</evidence>
<feature type="region of interest" description="Disordered" evidence="3">
    <location>
        <begin position="1"/>
        <end position="49"/>
    </location>
</feature>
<keyword evidence="4" id="KW-1133">Transmembrane helix</keyword>
<keyword evidence="4" id="KW-0472">Membrane</keyword>
<dbReference type="EMBL" id="JAKCXM010000105">
    <property type="protein sequence ID" value="KAJ0402318.1"/>
    <property type="molecule type" value="Genomic_DNA"/>
</dbReference>
<evidence type="ECO:0000256" key="3">
    <source>
        <dbReference type="SAM" id="MobiDB-lite"/>
    </source>
</evidence>
<dbReference type="PANTHER" id="PTHR10869:SF226">
    <property type="entry name" value="PROLYL 4-HYDROXYLASE ALPHA SUBUNIT DOMAIN-CONTAINING PROTEIN"/>
    <property type="match status" value="1"/>
</dbReference>
<name>A0AAD5Q733_PYTIN</name>
<feature type="compositionally biased region" description="Basic and acidic residues" evidence="3">
    <location>
        <begin position="117"/>
        <end position="137"/>
    </location>
</feature>
<dbReference type="Gene3D" id="2.60.120.620">
    <property type="entry name" value="q2cbj1_9rhob like domain"/>
    <property type="match status" value="2"/>
</dbReference>
<keyword evidence="4" id="KW-0812">Transmembrane</keyword>
<dbReference type="PANTHER" id="PTHR10869">
    <property type="entry name" value="PROLYL 4-HYDROXYLASE ALPHA SUBUNIT"/>
    <property type="match status" value="1"/>
</dbReference>
<keyword evidence="6" id="KW-1185">Reference proteome</keyword>
<organism evidence="5 6">
    <name type="scientific">Pythium insidiosum</name>
    <name type="common">Pythiosis disease agent</name>
    <dbReference type="NCBI Taxonomy" id="114742"/>
    <lineage>
        <taxon>Eukaryota</taxon>
        <taxon>Sar</taxon>
        <taxon>Stramenopiles</taxon>
        <taxon>Oomycota</taxon>
        <taxon>Peronosporomycetes</taxon>
        <taxon>Pythiales</taxon>
        <taxon>Pythiaceae</taxon>
        <taxon>Pythium</taxon>
    </lineage>
</organism>
<dbReference type="GO" id="GO:0046872">
    <property type="term" value="F:metal ion binding"/>
    <property type="evidence" value="ECO:0007669"/>
    <property type="project" value="UniProtKB-KW"/>
</dbReference>
<keyword evidence="1" id="KW-0479">Metal-binding</keyword>
<protein>
    <recommendedName>
        <fullName evidence="7">Prolyl 4-hydroxylase alpha subunit domain-containing protein</fullName>
    </recommendedName>
</protein>